<protein>
    <submittedName>
        <fullName evidence="3">DmX-like protein 2</fullName>
    </submittedName>
</protein>
<feature type="repeat" description="WD" evidence="1">
    <location>
        <begin position="207"/>
        <end position="248"/>
    </location>
</feature>
<dbReference type="GeneID" id="106553711"/>
<dbReference type="RefSeq" id="XP_013927746.1">
    <property type="nucleotide sequence ID" value="XM_014072271.1"/>
</dbReference>
<dbReference type="PANTHER" id="PTHR13950">
    <property type="entry name" value="RABCONNECTIN-RELATED"/>
    <property type="match status" value="1"/>
</dbReference>
<dbReference type="Proteomes" id="UP000504617">
    <property type="component" value="Unplaced"/>
</dbReference>
<proteinExistence type="predicted"/>
<feature type="repeat" description="WD" evidence="1">
    <location>
        <begin position="165"/>
        <end position="206"/>
    </location>
</feature>
<dbReference type="InterPro" id="IPR052208">
    <property type="entry name" value="DmX-like/RAVE_component"/>
</dbReference>
<dbReference type="AlphaFoldDB" id="A0A6I9YUQ1"/>
<keyword evidence="2" id="KW-1185">Reference proteome</keyword>
<sequence length="305" mass="33817">MQRVSNLSTSSMPWLGSGQTSTGAGILIKRNLNNVKRMTSHPFHQYYLTGAQDGSVRMFEWTRPQQLICFRQAGNARVTRMYFNSQGNKCGVADGEGFLSIWQVNQASSNPKPYMSWQCHSKTTSDFAFITSSSLVATSGQSNDNRNVCLWDTLVSSSNNLIHAFTCHEHGATVLHYAPKHQLLISGGRKGHISIFDIRQRQALHTFHAHDSSIKALALDSSEECFCTGSAEGNVKVWRLTGYGLIHSFKHEHAKQSIFRNLSTGVMQIEMAPGNRIFSCGADGTLKMRVLPNAFNIPSDLCDIV</sequence>
<dbReference type="GO" id="GO:0043291">
    <property type="term" value="C:RAVE complex"/>
    <property type="evidence" value="ECO:0007669"/>
    <property type="project" value="TreeGrafter"/>
</dbReference>
<organism evidence="2 3">
    <name type="scientific">Thamnophis sirtalis</name>
    <dbReference type="NCBI Taxonomy" id="35019"/>
    <lineage>
        <taxon>Eukaryota</taxon>
        <taxon>Metazoa</taxon>
        <taxon>Chordata</taxon>
        <taxon>Craniata</taxon>
        <taxon>Vertebrata</taxon>
        <taxon>Euteleostomi</taxon>
        <taxon>Lepidosauria</taxon>
        <taxon>Squamata</taxon>
        <taxon>Bifurcata</taxon>
        <taxon>Unidentata</taxon>
        <taxon>Episquamata</taxon>
        <taxon>Toxicofera</taxon>
        <taxon>Serpentes</taxon>
        <taxon>Colubroidea</taxon>
        <taxon>Colubridae</taxon>
        <taxon>Natricinae</taxon>
        <taxon>Thamnophis</taxon>
    </lineage>
</organism>
<reference evidence="3" key="1">
    <citation type="submission" date="2025-08" db="UniProtKB">
        <authorList>
            <consortium name="RefSeq"/>
        </authorList>
    </citation>
    <scope>IDENTIFICATION</scope>
</reference>
<dbReference type="PANTHER" id="PTHR13950:SF13">
    <property type="entry name" value="DMX-LIKE PROTEIN 2"/>
    <property type="match status" value="1"/>
</dbReference>
<dbReference type="InterPro" id="IPR015943">
    <property type="entry name" value="WD40/YVTN_repeat-like_dom_sf"/>
</dbReference>
<dbReference type="Pfam" id="PF00400">
    <property type="entry name" value="WD40"/>
    <property type="match status" value="2"/>
</dbReference>
<evidence type="ECO:0000313" key="3">
    <source>
        <dbReference type="RefSeq" id="XP_013927746.1"/>
    </source>
</evidence>
<dbReference type="Gene3D" id="2.130.10.10">
    <property type="entry name" value="YVTN repeat-like/Quinoprotein amine dehydrogenase"/>
    <property type="match status" value="1"/>
</dbReference>
<dbReference type="GO" id="GO:0007035">
    <property type="term" value="P:vacuolar acidification"/>
    <property type="evidence" value="ECO:0007669"/>
    <property type="project" value="TreeGrafter"/>
</dbReference>
<evidence type="ECO:0000256" key="1">
    <source>
        <dbReference type="PROSITE-ProRule" id="PRU00221"/>
    </source>
</evidence>
<dbReference type="InterPro" id="IPR036322">
    <property type="entry name" value="WD40_repeat_dom_sf"/>
</dbReference>
<evidence type="ECO:0000313" key="2">
    <source>
        <dbReference type="Proteomes" id="UP000504617"/>
    </source>
</evidence>
<name>A0A6I9YUQ1_9SAUR</name>
<gene>
    <name evidence="3" type="primary">LOC106553711</name>
</gene>
<dbReference type="KEGG" id="tsr:106553711"/>
<dbReference type="SUPFAM" id="SSF50978">
    <property type="entry name" value="WD40 repeat-like"/>
    <property type="match status" value="1"/>
</dbReference>
<keyword evidence="1" id="KW-0853">WD repeat</keyword>
<dbReference type="OrthoDB" id="342131at2759"/>
<dbReference type="SMART" id="SM00320">
    <property type="entry name" value="WD40"/>
    <property type="match status" value="6"/>
</dbReference>
<dbReference type="PROSITE" id="PS50082">
    <property type="entry name" value="WD_REPEATS_2"/>
    <property type="match status" value="2"/>
</dbReference>
<dbReference type="FunFam" id="2.130.10.10:FF:000254">
    <property type="entry name" value="dmX-like protein 2 isoform X2"/>
    <property type="match status" value="1"/>
</dbReference>
<accession>A0A6I9YUQ1</accession>
<dbReference type="PROSITE" id="PS50294">
    <property type="entry name" value="WD_REPEATS_REGION"/>
    <property type="match status" value="1"/>
</dbReference>
<dbReference type="InterPro" id="IPR001680">
    <property type="entry name" value="WD40_rpt"/>
</dbReference>